<proteinExistence type="predicted"/>
<organism evidence="5 6">
    <name type="scientific">Bifidobacterium catulorum</name>
    <dbReference type="NCBI Taxonomy" id="1630173"/>
    <lineage>
        <taxon>Bacteria</taxon>
        <taxon>Bacillati</taxon>
        <taxon>Actinomycetota</taxon>
        <taxon>Actinomycetes</taxon>
        <taxon>Bifidobacteriales</taxon>
        <taxon>Bifidobacteriaceae</taxon>
        <taxon>Bifidobacterium</taxon>
    </lineage>
</organism>
<keyword evidence="2" id="KW-0032">Aminotransferase</keyword>
<dbReference type="GO" id="GO:0030170">
    <property type="term" value="F:pyridoxal phosphate binding"/>
    <property type="evidence" value="ECO:0007669"/>
    <property type="project" value="InterPro"/>
</dbReference>
<dbReference type="CDD" id="cd00609">
    <property type="entry name" value="AAT_like"/>
    <property type="match status" value="1"/>
</dbReference>
<evidence type="ECO:0000259" key="4">
    <source>
        <dbReference type="Pfam" id="PF00155"/>
    </source>
</evidence>
<dbReference type="InterPro" id="IPR019880">
    <property type="entry name" value="OxyQ"/>
</dbReference>
<keyword evidence="6" id="KW-1185">Reference proteome</keyword>
<dbReference type="PANTHER" id="PTHR42832">
    <property type="entry name" value="AMINO ACID AMINOTRANSFERASE"/>
    <property type="match status" value="1"/>
</dbReference>
<dbReference type="NCBIfam" id="TIGR03539">
    <property type="entry name" value="DapC_actino"/>
    <property type="match status" value="1"/>
</dbReference>
<evidence type="ECO:0000313" key="6">
    <source>
        <dbReference type="Proteomes" id="UP000245753"/>
    </source>
</evidence>
<evidence type="ECO:0000256" key="3">
    <source>
        <dbReference type="ARBA" id="ARBA00022679"/>
    </source>
</evidence>
<dbReference type="InterPro" id="IPR015421">
    <property type="entry name" value="PyrdxlP-dep_Trfase_major"/>
</dbReference>
<dbReference type="InterPro" id="IPR015424">
    <property type="entry name" value="PyrdxlP-dep_Trfase"/>
</dbReference>
<name>A0A2U2MTJ1_9BIFI</name>
<dbReference type="InterPro" id="IPR050881">
    <property type="entry name" value="LL-DAP_aminotransferase"/>
</dbReference>
<dbReference type="SUPFAM" id="SSF53383">
    <property type="entry name" value="PLP-dependent transferases"/>
    <property type="match status" value="1"/>
</dbReference>
<evidence type="ECO:0000256" key="2">
    <source>
        <dbReference type="ARBA" id="ARBA00022576"/>
    </source>
</evidence>
<reference evidence="5 6" key="1">
    <citation type="journal article" date="2018" name="Int. J. Syst. Evol. Microbiol.">
        <title>Bifidobacterium catulorum sp. nov., a novel taxon from the faeces of the baby common marmoset (Callithrix jacchus).</title>
        <authorList>
            <person name="Modesto M."/>
            <person name="Michelini S."/>
            <person name="Oki K."/>
            <person name="Biavati B."/>
            <person name="Watanabe K."/>
            <person name="Mattarelli P."/>
        </authorList>
    </citation>
    <scope>NUCLEOTIDE SEQUENCE [LARGE SCALE GENOMIC DNA]</scope>
    <source>
        <strain evidence="5 6">MRM 8.19</strain>
    </source>
</reference>
<dbReference type="OrthoDB" id="9813612at2"/>
<dbReference type="GO" id="GO:0008483">
    <property type="term" value="F:transaminase activity"/>
    <property type="evidence" value="ECO:0007669"/>
    <property type="project" value="UniProtKB-KW"/>
</dbReference>
<accession>A0A2U2MTJ1</accession>
<evidence type="ECO:0000313" key="5">
    <source>
        <dbReference type="EMBL" id="PWG60155.1"/>
    </source>
</evidence>
<dbReference type="InterPro" id="IPR004839">
    <property type="entry name" value="Aminotransferase_I/II_large"/>
</dbReference>
<comment type="caution">
    <text evidence="5">The sequence shown here is derived from an EMBL/GenBank/DDBJ whole genome shotgun (WGS) entry which is preliminary data.</text>
</comment>
<sequence>MGFSPFSTPYDWSRLAAAKKAAASHPDGMIDLSIGSPVDSVPSSVVAALTEAANASNAYGYPVTRGTNALRESIVRWFHDLRGVDLDAIGADICPTVGSKEGVSLMASLLGVGAGDVVVQPRISYPTYEIGTQLAGAETLKTDVADVDSWVHVPGVKMVWVNSPSNPTGEVLSGPRLRRIVEAARSIGAVIVSDECYALMDWSSDPRSMSATACVLDADVCGGDAKDVLCLYSLSKQSNMAGYRTALVAGDKRIVTPMIETRKQIGQIIPGPSQAAMKAGLDDVGAVLEQRERYRGRLKVLVEGLRAAGYAAHMPQGGLYVWVRALSGDCWTDIDRLARLGIVVSPGEFYGDRMCLRVSSTAPGAAVNAAAERLAHIARPASA</sequence>
<dbReference type="PANTHER" id="PTHR42832:SF3">
    <property type="entry name" value="L-GLUTAMINE--4-(METHYLSULFANYL)-2-OXOBUTANOATE AMINOTRANSFERASE"/>
    <property type="match status" value="1"/>
</dbReference>
<gene>
    <name evidence="5" type="ORF">DF200_03730</name>
</gene>
<feature type="domain" description="Aminotransferase class I/classII large" evidence="4">
    <location>
        <begin position="29"/>
        <end position="373"/>
    </location>
</feature>
<dbReference type="Proteomes" id="UP000245753">
    <property type="component" value="Unassembled WGS sequence"/>
</dbReference>
<dbReference type="EMBL" id="QFFN01000006">
    <property type="protein sequence ID" value="PWG60155.1"/>
    <property type="molecule type" value="Genomic_DNA"/>
</dbReference>
<keyword evidence="3" id="KW-0808">Transferase</keyword>
<evidence type="ECO:0000256" key="1">
    <source>
        <dbReference type="ARBA" id="ARBA00001933"/>
    </source>
</evidence>
<protein>
    <submittedName>
        <fullName evidence="5">Succinyldiaminopimelate transaminase</fullName>
    </submittedName>
</protein>
<dbReference type="Pfam" id="PF00155">
    <property type="entry name" value="Aminotran_1_2"/>
    <property type="match status" value="1"/>
</dbReference>
<dbReference type="Gene3D" id="3.40.640.10">
    <property type="entry name" value="Type I PLP-dependent aspartate aminotransferase-like (Major domain)"/>
    <property type="match status" value="1"/>
</dbReference>
<dbReference type="AlphaFoldDB" id="A0A2U2MTJ1"/>
<dbReference type="RefSeq" id="WP_109136955.1">
    <property type="nucleotide sequence ID" value="NZ_QFFN01000006.1"/>
</dbReference>
<comment type="cofactor">
    <cofactor evidence="1">
        <name>pyridoxal 5'-phosphate</name>
        <dbReference type="ChEBI" id="CHEBI:597326"/>
    </cofactor>
</comment>